<proteinExistence type="predicted"/>
<dbReference type="Proteomes" id="UP000259030">
    <property type="component" value="Chromosome"/>
</dbReference>
<dbReference type="STRING" id="317577.GCA_000419625_00987"/>
<name>A0A221ST00_9DEIO</name>
<keyword evidence="1" id="KW-0732">Signal</keyword>
<reference evidence="2 3" key="1">
    <citation type="submission" date="2017-05" db="EMBL/GenBank/DDBJ databases">
        <title>The complete genome sequence of Deinococcus ficus isolated from the rhizosphere of the Ficus religiosa L. in Taiwan.</title>
        <authorList>
            <person name="Wu K.-M."/>
            <person name="Liao T.-L."/>
            <person name="Liu Y.-M."/>
            <person name="Young C.-C."/>
            <person name="Tsai S.-F."/>
        </authorList>
    </citation>
    <scope>NUCLEOTIDE SEQUENCE [LARGE SCALE GENOMIC DNA]</scope>
    <source>
        <strain evidence="2 3">CC-FR2-10</strain>
    </source>
</reference>
<protein>
    <submittedName>
        <fullName evidence="2">Uncharacterized protein</fullName>
    </submittedName>
</protein>
<keyword evidence="3" id="KW-1185">Reference proteome</keyword>
<dbReference type="KEGG" id="dfc:DFI_00965"/>
<evidence type="ECO:0000313" key="2">
    <source>
        <dbReference type="EMBL" id="ASN79763.1"/>
    </source>
</evidence>
<feature type="chain" id="PRO_5011297796" evidence="1">
    <location>
        <begin position="24"/>
        <end position="151"/>
    </location>
</feature>
<dbReference type="EMBL" id="CP021081">
    <property type="protein sequence ID" value="ASN79763.1"/>
    <property type="molecule type" value="Genomic_DNA"/>
</dbReference>
<dbReference type="RefSeq" id="WP_051308356.1">
    <property type="nucleotide sequence ID" value="NZ_CP021081.1"/>
</dbReference>
<evidence type="ECO:0000256" key="1">
    <source>
        <dbReference type="SAM" id="SignalP"/>
    </source>
</evidence>
<dbReference type="AlphaFoldDB" id="A0A221ST00"/>
<gene>
    <name evidence="2" type="ORF">DFI_00965</name>
</gene>
<accession>A0A221ST00</accession>
<sequence>MRPARALLSAAVFAALLSGGASAQAQPGRVIFACTMQGSGKKVEVRDLGTGLSYAFGRDLSRPELRVTRPYSGWTRTPWKGIGRAIYDALNFTNGGVRYSVYSSHDRLDLTDRHGIWVEVPGRDPVELVCRNSTVITRIQGFERVPEDRRD</sequence>
<organism evidence="2 3">
    <name type="scientific">Deinococcus ficus</name>
    <dbReference type="NCBI Taxonomy" id="317577"/>
    <lineage>
        <taxon>Bacteria</taxon>
        <taxon>Thermotogati</taxon>
        <taxon>Deinococcota</taxon>
        <taxon>Deinococci</taxon>
        <taxon>Deinococcales</taxon>
        <taxon>Deinococcaceae</taxon>
        <taxon>Deinococcus</taxon>
    </lineage>
</organism>
<feature type="signal peptide" evidence="1">
    <location>
        <begin position="1"/>
        <end position="23"/>
    </location>
</feature>
<evidence type="ECO:0000313" key="3">
    <source>
        <dbReference type="Proteomes" id="UP000259030"/>
    </source>
</evidence>